<dbReference type="GO" id="GO:0005886">
    <property type="term" value="C:plasma membrane"/>
    <property type="evidence" value="ECO:0007669"/>
    <property type="project" value="TreeGrafter"/>
</dbReference>
<name>Q3A5K3_SYNC1</name>
<reference evidence="3" key="1">
    <citation type="submission" date="2005-10" db="EMBL/GenBank/DDBJ databases">
        <title>Complete sequence of Pelobacter carbinolicus DSM 2380.</title>
        <authorList>
            <person name="Copeland A."/>
            <person name="Lucas S."/>
            <person name="Lapidus A."/>
            <person name="Barry K."/>
            <person name="Detter J.C."/>
            <person name="Glavina T."/>
            <person name="Hammon N."/>
            <person name="Israni S."/>
            <person name="Pitluck S."/>
            <person name="Chertkov O."/>
            <person name="Schmutz J."/>
            <person name="Larimer F."/>
            <person name="Land M."/>
            <person name="Kyrpides N."/>
            <person name="Ivanova N."/>
            <person name="Richardson P."/>
        </authorList>
    </citation>
    <scope>NUCLEOTIDE SEQUENCE [LARGE SCALE GENOMIC DNA]</scope>
    <source>
        <strain evidence="3">DSM 2380 / NBRC 103641 / GraBd1</strain>
    </source>
</reference>
<evidence type="ECO:0000313" key="3">
    <source>
        <dbReference type="Proteomes" id="UP000002534"/>
    </source>
</evidence>
<sequence length="90" mass="9710">MTEKNRQNKAVALTYQKASGKAPVVVASGKGAVAEKILATAGEAGVEVVRDPDLVEILDKVPLGQEIPEELYQAVAEILAFVYRVNQRMD</sequence>
<dbReference type="SUPFAM" id="SSF160544">
    <property type="entry name" value="EscU C-terminal domain-like"/>
    <property type="match status" value="1"/>
</dbReference>
<dbReference type="Proteomes" id="UP000002534">
    <property type="component" value="Chromosome"/>
</dbReference>
<dbReference type="eggNOG" id="COG2257">
    <property type="taxonomic scope" value="Bacteria"/>
</dbReference>
<reference evidence="2 3" key="2">
    <citation type="journal article" date="2012" name="BMC Genomics">
        <title>The genome of Pelobacter carbinolicus reveals surprising metabolic capabilities and physiological features.</title>
        <authorList>
            <person name="Aklujkar M."/>
            <person name="Haveman S.A."/>
            <person name="Didonato R.Jr."/>
            <person name="Chertkov O."/>
            <person name="Han C.S."/>
            <person name="Land M.L."/>
            <person name="Brown P."/>
            <person name="Lovley D.R."/>
        </authorList>
    </citation>
    <scope>NUCLEOTIDE SEQUENCE [LARGE SCALE GENOMIC DNA]</scope>
    <source>
        <strain evidence="3">DSM 2380 / NBRC 103641 / GraBd1</strain>
    </source>
</reference>
<gene>
    <name evidence="2" type="ordered locus">Pcar_1105</name>
</gene>
<dbReference type="AlphaFoldDB" id="Q3A5K3"/>
<dbReference type="KEGG" id="pca:Pcar_1105"/>
<dbReference type="STRING" id="338963.Pcar_1105"/>
<dbReference type="Pfam" id="PF01312">
    <property type="entry name" value="Bac_export_2"/>
    <property type="match status" value="1"/>
</dbReference>
<comment type="similarity">
    <text evidence="1">Belongs to the type III secretion exporter family.</text>
</comment>
<dbReference type="GO" id="GO:0009306">
    <property type="term" value="P:protein secretion"/>
    <property type="evidence" value="ECO:0007669"/>
    <property type="project" value="InterPro"/>
</dbReference>
<evidence type="ECO:0000313" key="2">
    <source>
        <dbReference type="EMBL" id="ABA88354.1"/>
    </source>
</evidence>
<keyword evidence="3" id="KW-1185">Reference proteome</keyword>
<dbReference type="PANTHER" id="PTHR30531:SF12">
    <property type="entry name" value="FLAGELLAR BIOSYNTHETIC PROTEIN FLHB"/>
    <property type="match status" value="1"/>
</dbReference>
<dbReference type="OrthoDB" id="9807950at2"/>
<proteinExistence type="inferred from homology"/>
<dbReference type="InterPro" id="IPR006135">
    <property type="entry name" value="T3SS_substrate_exporter"/>
</dbReference>
<dbReference type="HOGENOM" id="CLU_041013_4_2_7"/>
<organism evidence="2 3">
    <name type="scientific">Syntrophotalea carbinolica (strain DSM 2380 / NBRC 103641 / GraBd1)</name>
    <name type="common">Pelobacter carbinolicus</name>
    <dbReference type="NCBI Taxonomy" id="338963"/>
    <lineage>
        <taxon>Bacteria</taxon>
        <taxon>Pseudomonadati</taxon>
        <taxon>Thermodesulfobacteriota</taxon>
        <taxon>Desulfuromonadia</taxon>
        <taxon>Desulfuromonadales</taxon>
        <taxon>Syntrophotaleaceae</taxon>
        <taxon>Syntrophotalea</taxon>
    </lineage>
</organism>
<dbReference type="RefSeq" id="WP_011340823.1">
    <property type="nucleotide sequence ID" value="NC_007498.2"/>
</dbReference>
<dbReference type="PANTHER" id="PTHR30531">
    <property type="entry name" value="FLAGELLAR BIOSYNTHETIC PROTEIN FLHB"/>
    <property type="match status" value="1"/>
</dbReference>
<dbReference type="Gene3D" id="3.40.1690.10">
    <property type="entry name" value="secretion proteins EscU"/>
    <property type="match status" value="1"/>
</dbReference>
<accession>Q3A5K3</accession>
<dbReference type="InterPro" id="IPR029025">
    <property type="entry name" value="T3SS_substrate_exporter_C"/>
</dbReference>
<protein>
    <submittedName>
        <fullName evidence="2">FlhB domain protein</fullName>
    </submittedName>
</protein>
<dbReference type="EMBL" id="CP000142">
    <property type="protein sequence ID" value="ABA88354.1"/>
    <property type="molecule type" value="Genomic_DNA"/>
</dbReference>
<evidence type="ECO:0000256" key="1">
    <source>
        <dbReference type="ARBA" id="ARBA00010690"/>
    </source>
</evidence>